<keyword evidence="5" id="KW-1185">Reference proteome</keyword>
<evidence type="ECO:0000259" key="3">
    <source>
        <dbReference type="PROSITE" id="PS51462"/>
    </source>
</evidence>
<dbReference type="Proteomes" id="UP000242084">
    <property type="component" value="Chromosome 1"/>
</dbReference>
<feature type="domain" description="Nudix hydrolase" evidence="3">
    <location>
        <begin position="11"/>
        <end position="140"/>
    </location>
</feature>
<dbReference type="InterPro" id="IPR000086">
    <property type="entry name" value="NUDIX_hydrolase_dom"/>
</dbReference>
<reference evidence="4 5" key="1">
    <citation type="submission" date="2017-06" db="EMBL/GenBank/DDBJ databases">
        <authorList>
            <consortium name="Pathogen Informatics"/>
        </authorList>
    </citation>
    <scope>NUCLEOTIDE SEQUENCE [LARGE SCALE GENOMIC DNA]</scope>
    <source>
        <strain evidence="4 5">NCTC13839</strain>
    </source>
</reference>
<organism evidence="4 5">
    <name type="scientific">Mammaliicoccus stepanovicii</name>
    <dbReference type="NCBI Taxonomy" id="643214"/>
    <lineage>
        <taxon>Bacteria</taxon>
        <taxon>Bacillati</taxon>
        <taxon>Bacillota</taxon>
        <taxon>Bacilli</taxon>
        <taxon>Bacillales</taxon>
        <taxon>Staphylococcaceae</taxon>
        <taxon>Mammaliicoccus</taxon>
    </lineage>
</organism>
<dbReference type="InterPro" id="IPR015797">
    <property type="entry name" value="NUDIX_hydrolase-like_dom_sf"/>
</dbReference>
<accession>A0A239YG60</accession>
<evidence type="ECO:0000313" key="4">
    <source>
        <dbReference type="EMBL" id="SNV58241.1"/>
    </source>
</evidence>
<dbReference type="PROSITE" id="PS51462">
    <property type="entry name" value="NUDIX"/>
    <property type="match status" value="1"/>
</dbReference>
<protein>
    <submittedName>
        <fullName evidence="4">Nucleoside triphosphate pyrophosphohydrolase</fullName>
    </submittedName>
</protein>
<dbReference type="PANTHER" id="PTHR43046">
    <property type="entry name" value="GDP-MANNOSE MANNOSYL HYDROLASE"/>
    <property type="match status" value="1"/>
</dbReference>
<dbReference type="SUPFAM" id="SSF55811">
    <property type="entry name" value="Nudix"/>
    <property type="match status" value="1"/>
</dbReference>
<dbReference type="GO" id="GO:0016787">
    <property type="term" value="F:hydrolase activity"/>
    <property type="evidence" value="ECO:0007669"/>
    <property type="project" value="UniProtKB-KW"/>
</dbReference>
<dbReference type="KEGG" id="sste:SAMEA4384403_0446"/>
<dbReference type="PANTHER" id="PTHR43046:SF14">
    <property type="entry name" value="MUTT_NUDIX FAMILY PROTEIN"/>
    <property type="match status" value="1"/>
</dbReference>
<sequence length="152" mass="17647">MDLTLKSGEGMLNIRVGAIVKAKDQYIFHHDKHDHYYALIGGRVKYFESSDSAIKRELKEEIGIDIDNFKFLTTIQNFFEFKGTSYHEILFVYEVNIENSIEQLNLLDDPNISYASCSIEEIPDLIIKPYKAKEIILRHTDVLPLFISKDED</sequence>
<dbReference type="AlphaFoldDB" id="A0A239YG60"/>
<evidence type="ECO:0000256" key="2">
    <source>
        <dbReference type="ARBA" id="ARBA00022801"/>
    </source>
</evidence>
<evidence type="ECO:0000313" key="5">
    <source>
        <dbReference type="Proteomes" id="UP000242084"/>
    </source>
</evidence>
<dbReference type="InterPro" id="IPR020084">
    <property type="entry name" value="NUDIX_hydrolase_CS"/>
</dbReference>
<keyword evidence="2 4" id="KW-0378">Hydrolase</keyword>
<gene>
    <name evidence="4" type="ORF">SAMEA4384403_00446</name>
</gene>
<dbReference type="Pfam" id="PF00293">
    <property type="entry name" value="NUDIX"/>
    <property type="match status" value="1"/>
</dbReference>
<dbReference type="Gene3D" id="3.90.79.10">
    <property type="entry name" value="Nucleoside Triphosphate Pyrophosphohydrolase"/>
    <property type="match status" value="1"/>
</dbReference>
<evidence type="ECO:0000256" key="1">
    <source>
        <dbReference type="ARBA" id="ARBA00001946"/>
    </source>
</evidence>
<dbReference type="OrthoDB" id="9804442at2"/>
<dbReference type="CDD" id="cd04688">
    <property type="entry name" value="NUDIX_Hydrolase"/>
    <property type="match status" value="1"/>
</dbReference>
<name>A0A239YG60_9STAP</name>
<dbReference type="RefSeq" id="WP_095086129.1">
    <property type="nucleotide sequence ID" value="NZ_BMDM01000003.1"/>
</dbReference>
<proteinExistence type="predicted"/>
<dbReference type="EMBL" id="LT906462">
    <property type="protein sequence ID" value="SNV58241.1"/>
    <property type="molecule type" value="Genomic_DNA"/>
</dbReference>
<comment type="cofactor">
    <cofactor evidence="1">
        <name>Mg(2+)</name>
        <dbReference type="ChEBI" id="CHEBI:18420"/>
    </cofactor>
</comment>
<dbReference type="PROSITE" id="PS00893">
    <property type="entry name" value="NUDIX_BOX"/>
    <property type="match status" value="1"/>
</dbReference>